<dbReference type="InterPro" id="IPR057561">
    <property type="entry name" value="NADase_transloc"/>
</dbReference>
<keyword evidence="6" id="KW-1185">Reference proteome</keyword>
<dbReference type="RefSeq" id="WP_059066215.1">
    <property type="nucleotide sequence ID" value="NZ_JAOQJX010000018.1"/>
</dbReference>
<feature type="transmembrane region" description="Helical" evidence="2">
    <location>
        <begin position="53"/>
        <end position="75"/>
    </location>
</feature>
<dbReference type="Proteomes" id="UP001652394">
    <property type="component" value="Unassembled WGS sequence"/>
</dbReference>
<accession>A0ABT2TEW0</accession>
<evidence type="ECO:0000313" key="5">
    <source>
        <dbReference type="EMBL" id="MCU6748209.1"/>
    </source>
</evidence>
<dbReference type="Pfam" id="PF13240">
    <property type="entry name" value="Zn_Ribbon_1"/>
    <property type="match status" value="1"/>
</dbReference>
<gene>
    <name evidence="5" type="ORF">OCV51_11180</name>
</gene>
<organism evidence="5 6">
    <name type="scientific">Faecalicatena acetigenes</name>
    <dbReference type="NCBI Taxonomy" id="2981790"/>
    <lineage>
        <taxon>Bacteria</taxon>
        <taxon>Bacillati</taxon>
        <taxon>Bacillota</taxon>
        <taxon>Clostridia</taxon>
        <taxon>Lachnospirales</taxon>
        <taxon>Lachnospiraceae</taxon>
        <taxon>Faecalicatena</taxon>
    </lineage>
</organism>
<evidence type="ECO:0000313" key="6">
    <source>
        <dbReference type="Proteomes" id="UP001652394"/>
    </source>
</evidence>
<reference evidence="5 6" key="1">
    <citation type="journal article" date="2021" name="ISME Commun">
        <title>Automated analysis of genomic sequences facilitates high-throughput and comprehensive description of bacteria.</title>
        <authorList>
            <person name="Hitch T.C.A."/>
        </authorList>
    </citation>
    <scope>NUCLEOTIDE SEQUENCE [LARGE SCALE GENOMIC DNA]</scope>
    <source>
        <strain evidence="5 6">H2_18</strain>
    </source>
</reference>
<feature type="region of interest" description="Disordered" evidence="1">
    <location>
        <begin position="83"/>
        <end position="151"/>
    </location>
</feature>
<dbReference type="Gene3D" id="2.60.120.260">
    <property type="entry name" value="Galactose-binding domain-like"/>
    <property type="match status" value="1"/>
</dbReference>
<feature type="domain" description="NAD glycohydrolase translocation F5/8 type C" evidence="4">
    <location>
        <begin position="162"/>
        <end position="303"/>
    </location>
</feature>
<feature type="domain" description="Zinc-ribbon" evidence="3">
    <location>
        <begin position="2"/>
        <end position="23"/>
    </location>
</feature>
<name>A0ABT2TEW0_9FIRM</name>
<feature type="compositionally biased region" description="Basic and acidic residues" evidence="1">
    <location>
        <begin position="103"/>
        <end position="119"/>
    </location>
</feature>
<keyword evidence="2" id="KW-0812">Transmembrane</keyword>
<dbReference type="InterPro" id="IPR026870">
    <property type="entry name" value="Zinc_ribbon_dom"/>
</dbReference>
<evidence type="ECO:0000259" key="3">
    <source>
        <dbReference type="Pfam" id="PF13240"/>
    </source>
</evidence>
<dbReference type="EMBL" id="JAOQJX010000018">
    <property type="protein sequence ID" value="MCU6748209.1"/>
    <property type="molecule type" value="Genomic_DNA"/>
</dbReference>
<dbReference type="CDD" id="cd22249">
    <property type="entry name" value="UDM1_RNF168_RNF169-like"/>
    <property type="match status" value="1"/>
</dbReference>
<sequence length="306" mass="34169">MFCENCGHKVEEGEQFCPNCGQRVETEEATEKVIEKAIEKAPAVKRKGKGKIIAVWTALICIILILAAAATIFFVKKSEGEKQAELKKQEEQKETSKRRKDTKRAEDNKKEEDIQKKEEQEEQNNQSESEKTQEKELPEAEPAGTPTGLTHAGSEIYMVDFTVSASSVLEETGYNYGTQNLTDVDWATCWADGAAGNGVNESILFTSAQKQTVRGLAFLPGIYTSEELYWKNGAPEALHIEYGDEAMDYSYTDKGSAFITGNAFDGMIYIDFGKEVKISECKVTITGVRDGNKYDDCCITEMFLYR</sequence>
<evidence type="ECO:0000256" key="2">
    <source>
        <dbReference type="SAM" id="Phobius"/>
    </source>
</evidence>
<keyword evidence="2" id="KW-0472">Membrane</keyword>
<evidence type="ECO:0000259" key="4">
    <source>
        <dbReference type="Pfam" id="PF25302"/>
    </source>
</evidence>
<proteinExistence type="predicted"/>
<keyword evidence="2" id="KW-1133">Transmembrane helix</keyword>
<feature type="compositionally biased region" description="Basic and acidic residues" evidence="1">
    <location>
        <begin position="128"/>
        <end position="138"/>
    </location>
</feature>
<protein>
    <submittedName>
        <fullName evidence="5">Zinc-ribbon domain-containing protein</fullName>
    </submittedName>
</protein>
<dbReference type="Pfam" id="PF25302">
    <property type="entry name" value="NADase_transloc"/>
    <property type="match status" value="1"/>
</dbReference>
<comment type="caution">
    <text evidence="5">The sequence shown here is derived from an EMBL/GenBank/DDBJ whole genome shotgun (WGS) entry which is preliminary data.</text>
</comment>
<evidence type="ECO:0000256" key="1">
    <source>
        <dbReference type="SAM" id="MobiDB-lite"/>
    </source>
</evidence>
<dbReference type="NCBIfam" id="NF047619">
    <property type="entry name" value="NADase_discoid"/>
    <property type="match status" value="1"/>
</dbReference>
<feature type="compositionally biased region" description="Basic and acidic residues" evidence="1">
    <location>
        <begin position="83"/>
        <end position="95"/>
    </location>
</feature>